<feature type="domain" description="Putative auto-transporter adhesin head GIN" evidence="3">
    <location>
        <begin position="53"/>
        <end position="234"/>
    </location>
</feature>
<dbReference type="Gene3D" id="2.160.20.120">
    <property type="match status" value="1"/>
</dbReference>
<feature type="compositionally biased region" description="Polar residues" evidence="1">
    <location>
        <begin position="224"/>
        <end position="251"/>
    </location>
</feature>
<dbReference type="AlphaFoldDB" id="A0A840EFB9"/>
<dbReference type="RefSeq" id="WP_183496858.1">
    <property type="nucleotide sequence ID" value="NZ_JACIFF010000009.1"/>
</dbReference>
<feature type="region of interest" description="Disordered" evidence="1">
    <location>
        <begin position="219"/>
        <end position="251"/>
    </location>
</feature>
<dbReference type="Proteomes" id="UP000576209">
    <property type="component" value="Unassembled WGS sequence"/>
</dbReference>
<accession>A0A840EFB9</accession>
<evidence type="ECO:0000259" key="3">
    <source>
        <dbReference type="Pfam" id="PF10988"/>
    </source>
</evidence>
<reference evidence="4 5" key="1">
    <citation type="submission" date="2020-08" db="EMBL/GenBank/DDBJ databases">
        <title>Genomic Encyclopedia of Type Strains, Phase IV (KMG-IV): sequencing the most valuable type-strain genomes for metagenomic binning, comparative biology and taxonomic classification.</title>
        <authorList>
            <person name="Goeker M."/>
        </authorList>
    </citation>
    <scope>NUCLEOTIDE SEQUENCE [LARGE SCALE GENOMIC DNA]</scope>
    <source>
        <strain evidence="4 5">DSM 105137</strain>
    </source>
</reference>
<proteinExistence type="predicted"/>
<organism evidence="4 5">
    <name type="scientific">Neolewinella aquimaris</name>
    <dbReference type="NCBI Taxonomy" id="1835722"/>
    <lineage>
        <taxon>Bacteria</taxon>
        <taxon>Pseudomonadati</taxon>
        <taxon>Bacteroidota</taxon>
        <taxon>Saprospiria</taxon>
        <taxon>Saprospirales</taxon>
        <taxon>Lewinellaceae</taxon>
        <taxon>Neolewinella</taxon>
    </lineage>
</organism>
<feature type="signal peptide" evidence="2">
    <location>
        <begin position="1"/>
        <end position="19"/>
    </location>
</feature>
<protein>
    <recommendedName>
        <fullName evidence="3">Putative auto-transporter adhesin head GIN domain-containing protein</fullName>
    </recommendedName>
</protein>
<comment type="caution">
    <text evidence="4">The sequence shown here is derived from an EMBL/GenBank/DDBJ whole genome shotgun (WGS) entry which is preliminary data.</text>
</comment>
<evidence type="ECO:0000256" key="1">
    <source>
        <dbReference type="SAM" id="MobiDB-lite"/>
    </source>
</evidence>
<keyword evidence="5" id="KW-1185">Reference proteome</keyword>
<feature type="region of interest" description="Disordered" evidence="1">
    <location>
        <begin position="163"/>
        <end position="198"/>
    </location>
</feature>
<dbReference type="EMBL" id="JACIFF010000009">
    <property type="protein sequence ID" value="MBB4080628.1"/>
    <property type="molecule type" value="Genomic_DNA"/>
</dbReference>
<gene>
    <name evidence="4" type="ORF">GGR28_003263</name>
</gene>
<evidence type="ECO:0000256" key="2">
    <source>
        <dbReference type="SAM" id="SignalP"/>
    </source>
</evidence>
<evidence type="ECO:0000313" key="5">
    <source>
        <dbReference type="Proteomes" id="UP000576209"/>
    </source>
</evidence>
<dbReference type="Pfam" id="PF10988">
    <property type="entry name" value="DUF2807"/>
    <property type="match status" value="1"/>
</dbReference>
<keyword evidence="2" id="KW-0732">Signal</keyword>
<name>A0A840EFB9_9BACT</name>
<sequence length="251" mass="26777">MKNLTFLLFLLLTTLPLAAQVEVNNGGWMDRWTGERVKGNGDLITQERDIDGFTGIKSCCSFKVELAQSDDFSVRVEAESNLQEFIVTEVRGKTLHIKYSDDANFKSTEDIRVYVSLPLLEGIDASSSSRVRGTTPFRGDELDLDVSSSADISVDFSGSRVNLDASSSGSIEVRGTASRVTADASSASSIDASDLEAEDGVADVSSAASIKLRTTKTLRADASSAGSVHYSGNPQDVITDTSSAGRVRSSN</sequence>
<feature type="chain" id="PRO_5032465278" description="Putative auto-transporter adhesin head GIN domain-containing protein" evidence="2">
    <location>
        <begin position="20"/>
        <end position="251"/>
    </location>
</feature>
<evidence type="ECO:0000313" key="4">
    <source>
        <dbReference type="EMBL" id="MBB4080628.1"/>
    </source>
</evidence>
<feature type="compositionally biased region" description="Low complexity" evidence="1">
    <location>
        <begin position="182"/>
        <end position="192"/>
    </location>
</feature>
<dbReference type="InterPro" id="IPR021255">
    <property type="entry name" value="DUF2807"/>
</dbReference>